<dbReference type="eggNOG" id="ENOG502SEK1">
    <property type="taxonomic scope" value="Eukaryota"/>
</dbReference>
<keyword evidence="3" id="KW-1185">Reference proteome</keyword>
<dbReference type="AlphaFoldDB" id="S3C689"/>
<reference evidence="2 3" key="1">
    <citation type="journal article" date="2013" name="BMC Genomics">
        <title>The genome and transcriptome of the pine saprophyte Ophiostoma piceae, and a comparison with the bark beetle-associated pine pathogen Grosmannia clavigera.</title>
        <authorList>
            <person name="Haridas S."/>
            <person name="Wang Y."/>
            <person name="Lim L."/>
            <person name="Massoumi Alamouti S."/>
            <person name="Jackman S."/>
            <person name="Docking R."/>
            <person name="Robertson G."/>
            <person name="Birol I."/>
            <person name="Bohlmann J."/>
            <person name="Breuil C."/>
        </authorList>
    </citation>
    <scope>NUCLEOTIDE SEQUENCE [LARGE SCALE GENOMIC DNA]</scope>
    <source>
        <strain evidence="2 3">UAMH 11346</strain>
    </source>
</reference>
<evidence type="ECO:0000313" key="3">
    <source>
        <dbReference type="Proteomes" id="UP000016923"/>
    </source>
</evidence>
<feature type="transmembrane region" description="Helical" evidence="1">
    <location>
        <begin position="71"/>
        <end position="91"/>
    </location>
</feature>
<feature type="transmembrane region" description="Helical" evidence="1">
    <location>
        <begin position="176"/>
        <end position="203"/>
    </location>
</feature>
<evidence type="ECO:0000256" key="1">
    <source>
        <dbReference type="SAM" id="Phobius"/>
    </source>
</evidence>
<accession>S3C689</accession>
<protein>
    <submittedName>
        <fullName evidence="2">Uncharacterized protein</fullName>
    </submittedName>
</protein>
<feature type="transmembrane region" description="Helical" evidence="1">
    <location>
        <begin position="268"/>
        <end position="286"/>
    </location>
</feature>
<dbReference type="HOGENOM" id="CLU_059578_0_1_1"/>
<keyword evidence="1" id="KW-0472">Membrane</keyword>
<organism evidence="2 3">
    <name type="scientific">Ophiostoma piceae (strain UAMH 11346)</name>
    <name type="common">Sap stain fungus</name>
    <dbReference type="NCBI Taxonomy" id="1262450"/>
    <lineage>
        <taxon>Eukaryota</taxon>
        <taxon>Fungi</taxon>
        <taxon>Dikarya</taxon>
        <taxon>Ascomycota</taxon>
        <taxon>Pezizomycotina</taxon>
        <taxon>Sordariomycetes</taxon>
        <taxon>Sordariomycetidae</taxon>
        <taxon>Ophiostomatales</taxon>
        <taxon>Ophiostomataceae</taxon>
        <taxon>Ophiostoma</taxon>
    </lineage>
</organism>
<evidence type="ECO:0000313" key="2">
    <source>
        <dbReference type="EMBL" id="EPE09064.1"/>
    </source>
</evidence>
<dbReference type="STRING" id="1262450.S3C689"/>
<feature type="transmembrane region" description="Helical" evidence="1">
    <location>
        <begin position="12"/>
        <end position="33"/>
    </location>
</feature>
<feature type="transmembrane region" description="Helical" evidence="1">
    <location>
        <begin position="123"/>
        <end position="144"/>
    </location>
</feature>
<name>S3C689_OPHP1</name>
<dbReference type="VEuPathDB" id="FungiDB:F503_06840"/>
<keyword evidence="1" id="KW-1133">Transmembrane helix</keyword>
<proteinExistence type="predicted"/>
<dbReference type="EMBL" id="KE148147">
    <property type="protein sequence ID" value="EPE09064.1"/>
    <property type="molecule type" value="Genomic_DNA"/>
</dbReference>
<dbReference type="Proteomes" id="UP000016923">
    <property type="component" value="Unassembled WGS sequence"/>
</dbReference>
<dbReference type="OMA" id="GIFLRSW"/>
<feature type="transmembrane region" description="Helical" evidence="1">
    <location>
        <begin position="224"/>
        <end position="248"/>
    </location>
</feature>
<feature type="transmembrane region" description="Helical" evidence="1">
    <location>
        <begin position="45"/>
        <end position="65"/>
    </location>
</feature>
<dbReference type="OrthoDB" id="3945378at2759"/>
<sequence>MDCSVTAHPDFYGVGIRVGFYMLWFAVLLAGWLVPSEAAFARNILLLYILATFIALVVDVTSANYLVAAEVYIVLLLVYCTYYAYIPLYLWRLVTGCSPFWDPARGQAEFVSSANQYESFGRAWSLANLLMQVAITIFQLWFWITGVHSPPSPAPAPSSCTQHAFFFAEVPLTNQLFIALNVIINIVLLIGRVVEILFGIGFIKHPKWLRRKHRKLRKKGLREVRIAWLNFINGLFGIAVASIVLAGIEMTIQWNHIDSSEINNASTAAQLIPLVVGTGAMVRVLWVGMRDGFGRVEVGSDTASVVVEETYERRTTIN</sequence>
<gene>
    <name evidence="2" type="ORF">F503_06840</name>
</gene>
<keyword evidence="1" id="KW-0812">Transmembrane</keyword>